<dbReference type="Proteomes" id="UP000799092">
    <property type="component" value="Unassembled WGS sequence"/>
</dbReference>
<dbReference type="Pfam" id="PF19824">
    <property type="entry name" value="Tlp"/>
    <property type="match status" value="1"/>
</dbReference>
<dbReference type="EMBL" id="WJNG01000005">
    <property type="protein sequence ID" value="MRH42603.1"/>
    <property type="molecule type" value="Genomic_DNA"/>
</dbReference>
<gene>
    <name evidence="1" type="primary">tlp</name>
    <name evidence="3" type="ORF">GH741_07885</name>
</gene>
<dbReference type="RefSeq" id="WP_153736234.1">
    <property type="nucleotide sequence ID" value="NZ_WJNG01000005.1"/>
</dbReference>
<comment type="caution">
    <text evidence="3">The sequence shown here is derived from an EMBL/GenBank/DDBJ whole genome shotgun (WGS) entry which is preliminary data.</text>
</comment>
<accession>A0A6A8DA14</accession>
<comment type="similarity">
    <text evidence="1">Belongs to the Tlp family.</text>
</comment>
<evidence type="ECO:0000256" key="1">
    <source>
        <dbReference type="HAMAP-Rule" id="MF_01506"/>
    </source>
</evidence>
<dbReference type="NCBIfam" id="TIGR03090">
    <property type="entry name" value="SASP_tlp"/>
    <property type="match status" value="1"/>
</dbReference>
<dbReference type="HAMAP" id="MF_01506">
    <property type="entry name" value="Tlp"/>
    <property type="match status" value="1"/>
</dbReference>
<feature type="region of interest" description="Disordered" evidence="2">
    <location>
        <begin position="36"/>
        <end position="77"/>
    </location>
</feature>
<comment type="induction">
    <text evidence="1">Expressed only in the forespore compartment of sporulating cells.</text>
</comment>
<organism evidence="3 4">
    <name type="scientific">Aquibacillus halophilus</name>
    <dbReference type="NCBI Taxonomy" id="930132"/>
    <lineage>
        <taxon>Bacteria</taxon>
        <taxon>Bacillati</taxon>
        <taxon>Bacillota</taxon>
        <taxon>Bacilli</taxon>
        <taxon>Bacillales</taxon>
        <taxon>Bacillaceae</taxon>
        <taxon>Aquibacillus</taxon>
    </lineage>
</organism>
<evidence type="ECO:0000313" key="3">
    <source>
        <dbReference type="EMBL" id="MRH42603.1"/>
    </source>
</evidence>
<sequence length="77" mass="9322">MSHHNTKPNPDNREDNVEKLQHMVQDTIQNIEASHETMKFASGQEKERIKEKNARREESIRDLRNEIKDEYQYQQKQ</sequence>
<keyword evidence="1" id="KW-0749">Sporulation</keyword>
<evidence type="ECO:0000256" key="2">
    <source>
        <dbReference type="SAM" id="MobiDB-lite"/>
    </source>
</evidence>
<comment type="subcellular location">
    <subcellularLocation>
        <location evidence="1">Spore core</location>
    </subcellularLocation>
</comment>
<name>A0A6A8DA14_9BACI</name>
<dbReference type="OrthoDB" id="1799076at2"/>
<dbReference type="InterPro" id="IPR017524">
    <property type="entry name" value="SASP_thioredoxin-like"/>
</dbReference>
<feature type="compositionally biased region" description="Basic and acidic residues" evidence="2">
    <location>
        <begin position="36"/>
        <end position="71"/>
    </location>
</feature>
<reference evidence="3" key="1">
    <citation type="submission" date="2019-11" db="EMBL/GenBank/DDBJ databases">
        <authorList>
            <person name="Li J."/>
        </authorList>
    </citation>
    <scope>NUCLEOTIDE SEQUENCE</scope>
    <source>
        <strain evidence="3">B6B</strain>
    </source>
</reference>
<dbReference type="AlphaFoldDB" id="A0A6A8DA14"/>
<keyword evidence="4" id="KW-1185">Reference proteome</keyword>
<evidence type="ECO:0000313" key="4">
    <source>
        <dbReference type="Proteomes" id="UP000799092"/>
    </source>
</evidence>
<dbReference type="GO" id="GO:0030436">
    <property type="term" value="P:asexual sporulation"/>
    <property type="evidence" value="ECO:0007669"/>
    <property type="project" value="UniProtKB-UniRule"/>
</dbReference>
<proteinExistence type="evidence at transcript level"/>
<dbReference type="GO" id="GO:0030435">
    <property type="term" value="P:sporulation resulting in formation of a cellular spore"/>
    <property type="evidence" value="ECO:0007669"/>
    <property type="project" value="UniProtKB-KW"/>
</dbReference>
<protein>
    <recommendedName>
        <fullName evidence="1">Small, acid-soluble spore protein Tlp</fullName>
    </recommendedName>
</protein>